<dbReference type="Proteomes" id="UP000002725">
    <property type="component" value="Chromosome"/>
</dbReference>
<proteinExistence type="predicted"/>
<dbReference type="KEGG" id="paa:Paes_0638"/>
<evidence type="ECO:0000313" key="2">
    <source>
        <dbReference type="Proteomes" id="UP000002725"/>
    </source>
</evidence>
<dbReference type="RefSeq" id="WP_012505227.1">
    <property type="nucleotide sequence ID" value="NC_011059.1"/>
</dbReference>
<organism evidence="1 2">
    <name type="scientific">Prosthecochloris aestuarii (strain DSM 271 / SK 413)</name>
    <dbReference type="NCBI Taxonomy" id="290512"/>
    <lineage>
        <taxon>Bacteria</taxon>
        <taxon>Pseudomonadati</taxon>
        <taxon>Chlorobiota</taxon>
        <taxon>Chlorobiia</taxon>
        <taxon>Chlorobiales</taxon>
        <taxon>Chlorobiaceae</taxon>
        <taxon>Prosthecochloris</taxon>
    </lineage>
</organism>
<dbReference type="HOGENOM" id="CLU_1102056_0_0_10"/>
<dbReference type="STRING" id="290512.Paes_0638"/>
<evidence type="ECO:0000313" key="1">
    <source>
        <dbReference type="EMBL" id="ACF45690.1"/>
    </source>
</evidence>
<keyword evidence="2" id="KW-1185">Reference proteome</keyword>
<name>B4S639_PROA2</name>
<dbReference type="AlphaFoldDB" id="B4S639"/>
<reference evidence="1" key="1">
    <citation type="submission" date="2008-06" db="EMBL/GenBank/DDBJ databases">
        <title>Complete sequence of chromosome of Prosthecochloris aestuarii DSM 271.</title>
        <authorList>
            <consortium name="US DOE Joint Genome Institute"/>
            <person name="Lucas S."/>
            <person name="Copeland A."/>
            <person name="Lapidus A."/>
            <person name="Glavina del Rio T."/>
            <person name="Dalin E."/>
            <person name="Tice H."/>
            <person name="Bruce D."/>
            <person name="Goodwin L."/>
            <person name="Pitluck S."/>
            <person name="Schmutz J."/>
            <person name="Larimer F."/>
            <person name="Land M."/>
            <person name="Hauser L."/>
            <person name="Kyrpides N."/>
            <person name="Anderson I."/>
            <person name="Liu Z."/>
            <person name="Li T."/>
            <person name="Zhao F."/>
            <person name="Overmann J."/>
            <person name="Bryant D.A."/>
            <person name="Richardson P."/>
        </authorList>
    </citation>
    <scope>NUCLEOTIDE SEQUENCE [LARGE SCALE GENOMIC DNA]</scope>
    <source>
        <strain evidence="1">DSM 271</strain>
    </source>
</reference>
<dbReference type="EMBL" id="CP001108">
    <property type="protein sequence ID" value="ACF45690.1"/>
    <property type="molecule type" value="Genomic_DNA"/>
</dbReference>
<gene>
    <name evidence="1" type="ordered locus">Paes_0638</name>
</gene>
<dbReference type="eggNOG" id="COG3173">
    <property type="taxonomic scope" value="Bacteria"/>
</dbReference>
<sequence>MTFSIKVELNFDFLNENEMMATRHAIESLFNFIFKDAEIKDNKIYSDDIKKIWPYLLNHSLERITSCQYEIIILPLNRVGAQEGASGSKVFVTYFKSKELDSNTSSNPLIFKYSIVKGTEDSLEIEKKNADSVVSFTSENFAIPLYHSVHNGFSFLWAPFTSSIYPYINGINKRPILKENNLWKLMLSADNEDDVNKVNRIINGTYRYFEFWHKNNGHHFEKIKTYYKEYEWYLRDVNSWHKNWIGIWGGGE</sequence>
<protein>
    <submittedName>
        <fullName evidence="1">Uncharacterized protein</fullName>
    </submittedName>
</protein>
<accession>B4S639</accession>